<dbReference type="EMBL" id="LFXJ01000002">
    <property type="protein sequence ID" value="KMY33780.1"/>
    <property type="molecule type" value="Genomic_DNA"/>
</dbReference>
<evidence type="ECO:0000313" key="2">
    <source>
        <dbReference type="EMBL" id="KMY33780.1"/>
    </source>
</evidence>
<name>A0A0K9FH01_9BACI</name>
<feature type="domain" description="N-acetyltransferase" evidence="1">
    <location>
        <begin position="1"/>
        <end position="166"/>
    </location>
</feature>
<gene>
    <name evidence="2" type="ORF">ACZ11_01510</name>
</gene>
<evidence type="ECO:0000313" key="3">
    <source>
        <dbReference type="Proteomes" id="UP000037326"/>
    </source>
</evidence>
<accession>A0A0K9FH01</accession>
<dbReference type="RefSeq" id="WP_049663009.1">
    <property type="nucleotide sequence ID" value="NZ_JBIVOC010000020.1"/>
</dbReference>
<dbReference type="PROSITE" id="PS51186">
    <property type="entry name" value="GNAT"/>
    <property type="match status" value="1"/>
</dbReference>
<protein>
    <submittedName>
        <fullName evidence="2">Acetyltransferase</fullName>
    </submittedName>
</protein>
<dbReference type="PANTHER" id="PTHR43415">
    <property type="entry name" value="SPERMIDINE N(1)-ACETYLTRANSFERASE"/>
    <property type="match status" value="1"/>
</dbReference>
<dbReference type="OrthoDB" id="9799321at2"/>
<dbReference type="GO" id="GO:0016747">
    <property type="term" value="F:acyltransferase activity, transferring groups other than amino-acyl groups"/>
    <property type="evidence" value="ECO:0007669"/>
    <property type="project" value="InterPro"/>
</dbReference>
<organism evidence="2 3">
    <name type="scientific">Lysinibacillus xylanilyticus</name>
    <dbReference type="NCBI Taxonomy" id="582475"/>
    <lineage>
        <taxon>Bacteria</taxon>
        <taxon>Bacillati</taxon>
        <taxon>Bacillota</taxon>
        <taxon>Bacilli</taxon>
        <taxon>Bacillales</taxon>
        <taxon>Bacillaceae</taxon>
        <taxon>Lysinibacillus</taxon>
    </lineage>
</organism>
<dbReference type="PANTHER" id="PTHR43415:SF3">
    <property type="entry name" value="GNAT-FAMILY ACETYLTRANSFERASE"/>
    <property type="match status" value="1"/>
</dbReference>
<comment type="caution">
    <text evidence="2">The sequence shown here is derived from an EMBL/GenBank/DDBJ whole genome shotgun (WGS) entry which is preliminary data.</text>
</comment>
<dbReference type="SUPFAM" id="SSF55729">
    <property type="entry name" value="Acyl-CoA N-acyltransferases (Nat)"/>
    <property type="match status" value="1"/>
</dbReference>
<keyword evidence="2" id="KW-0808">Transferase</keyword>
<dbReference type="Proteomes" id="UP000037326">
    <property type="component" value="Unassembled WGS sequence"/>
</dbReference>
<dbReference type="Gene3D" id="3.40.630.30">
    <property type="match status" value="1"/>
</dbReference>
<dbReference type="AlphaFoldDB" id="A0A0K9FH01"/>
<dbReference type="InterPro" id="IPR016181">
    <property type="entry name" value="Acyl_CoA_acyltransferase"/>
</dbReference>
<dbReference type="GeneID" id="96596995"/>
<dbReference type="InterPro" id="IPR000182">
    <property type="entry name" value="GNAT_dom"/>
</dbReference>
<sequence length="174" mass="20468">MDYKLFEDEIEDLVELLTQNKWVYHTDQNLKEESIRKTYTEGYYHSDRETHWIIDNEEKVGIIIIHDISDTIPLFDIRLDTRFRGKGYGVKTLLWLQDYLFGEKGKIRIEGYTRADNIGMRKCFSNAGFVKEGYLRNAWENADGTVTDSIVYGAIKEDWILGRTTPIKIDDKPF</sequence>
<reference evidence="3" key="1">
    <citation type="submission" date="2015-07" db="EMBL/GenBank/DDBJ databases">
        <authorList>
            <consortium name="Consortium for Microbial Forensics and Genomics (microFORGE)"/>
            <person name="Knight B.M."/>
            <person name="Roberts D.P."/>
            <person name="Lin D."/>
            <person name="Hari K."/>
            <person name="Fletcher J."/>
            <person name="Melcher U."/>
            <person name="Blagden T."/>
            <person name="Winegar R.A."/>
        </authorList>
    </citation>
    <scope>NUCLEOTIDE SEQUENCE [LARGE SCALE GENOMIC DNA]</scope>
    <source>
        <strain evidence="3">DSM 23493</strain>
    </source>
</reference>
<dbReference type="Pfam" id="PF13302">
    <property type="entry name" value="Acetyltransf_3"/>
    <property type="match status" value="1"/>
</dbReference>
<evidence type="ECO:0000259" key="1">
    <source>
        <dbReference type="PROSITE" id="PS51186"/>
    </source>
</evidence>
<proteinExistence type="predicted"/>
<dbReference type="PATRIC" id="fig|582475.4.peg.3852"/>